<proteinExistence type="predicted"/>
<dbReference type="EMBL" id="JAEPQZ010000008">
    <property type="protein sequence ID" value="KAG2178030.1"/>
    <property type="molecule type" value="Genomic_DNA"/>
</dbReference>
<sequence>MHRHLVWVAVDFMEIKFITECAQNASRKYKLDKRKASIRLKQDGLLTERNDAWIGSLNSVYIDLLPSIESRTNKLLEFSALLLTDENSTSSTTEVPPSSSTQADTKAPTTSTVDTQNSTTSSKAPTSPPSDPSNPSQDIAETISPKPSQQEEKIEIPAKHRLSVDYQDTPESSSSPLSSAAEATASPSPSDNSEKPVQLNKGRCYKCRVKIPLAKQTVNKCRCNYTFCDAHRYPDRHDCDVDYAKLGRDLLAKNNPKLNERPKGGRTFQRIDSL</sequence>
<keyword evidence="3" id="KW-0862">Zinc</keyword>
<dbReference type="PANTHER" id="PTHR10634">
    <property type="entry name" value="AN1-TYPE ZINC FINGER PROTEIN"/>
    <property type="match status" value="1"/>
</dbReference>
<evidence type="ECO:0000313" key="7">
    <source>
        <dbReference type="Proteomes" id="UP000654370"/>
    </source>
</evidence>
<keyword evidence="7" id="KW-1185">Reference proteome</keyword>
<dbReference type="Gene3D" id="4.10.1110.10">
    <property type="entry name" value="AN1-like Zinc finger"/>
    <property type="match status" value="1"/>
</dbReference>
<accession>A0A8H7PQG5</accession>
<dbReference type="Proteomes" id="UP000654370">
    <property type="component" value="Unassembled WGS sequence"/>
</dbReference>
<feature type="compositionally biased region" description="Low complexity" evidence="4">
    <location>
        <begin position="169"/>
        <end position="190"/>
    </location>
</feature>
<feature type="region of interest" description="Disordered" evidence="4">
    <location>
        <begin position="165"/>
        <end position="198"/>
    </location>
</feature>
<keyword evidence="2" id="KW-0863">Zinc-finger</keyword>
<dbReference type="AlphaFoldDB" id="A0A8H7PQG5"/>
<dbReference type="GO" id="GO:0008270">
    <property type="term" value="F:zinc ion binding"/>
    <property type="evidence" value="ECO:0007669"/>
    <property type="project" value="UniProtKB-KW"/>
</dbReference>
<dbReference type="SMART" id="SM00154">
    <property type="entry name" value="ZnF_AN1"/>
    <property type="match status" value="1"/>
</dbReference>
<reference evidence="6" key="1">
    <citation type="submission" date="2020-12" db="EMBL/GenBank/DDBJ databases">
        <title>Metabolic potential, ecology and presence of endohyphal bacteria is reflected in genomic diversity of Mucoromycotina.</title>
        <authorList>
            <person name="Muszewska A."/>
            <person name="Okrasinska A."/>
            <person name="Steczkiewicz K."/>
            <person name="Drgas O."/>
            <person name="Orlowska M."/>
            <person name="Perlinska-Lenart U."/>
            <person name="Aleksandrzak-Piekarczyk T."/>
            <person name="Szatraj K."/>
            <person name="Zielenkiewicz U."/>
            <person name="Pilsyk S."/>
            <person name="Malc E."/>
            <person name="Mieczkowski P."/>
            <person name="Kruszewska J.S."/>
            <person name="Biernat P."/>
            <person name="Pawlowska J."/>
        </authorList>
    </citation>
    <scope>NUCLEOTIDE SEQUENCE</scope>
    <source>
        <strain evidence="6">WA0000067209</strain>
    </source>
</reference>
<feature type="compositionally biased region" description="Low complexity" evidence="4">
    <location>
        <begin position="88"/>
        <end position="101"/>
    </location>
</feature>
<feature type="region of interest" description="Disordered" evidence="4">
    <location>
        <begin position="86"/>
        <end position="152"/>
    </location>
</feature>
<evidence type="ECO:0000259" key="5">
    <source>
        <dbReference type="SMART" id="SM00154"/>
    </source>
</evidence>
<protein>
    <recommendedName>
        <fullName evidence="5">AN1-type domain-containing protein</fullName>
    </recommendedName>
</protein>
<evidence type="ECO:0000256" key="3">
    <source>
        <dbReference type="ARBA" id="ARBA00022833"/>
    </source>
</evidence>
<evidence type="ECO:0000256" key="1">
    <source>
        <dbReference type="ARBA" id="ARBA00022723"/>
    </source>
</evidence>
<dbReference type="Pfam" id="PF01428">
    <property type="entry name" value="zf-AN1"/>
    <property type="match status" value="1"/>
</dbReference>
<dbReference type="OrthoDB" id="428577at2759"/>
<name>A0A8H7PQG5_MORIS</name>
<dbReference type="PANTHER" id="PTHR10634:SF67">
    <property type="entry name" value="AN1-TYPE ZINC FINGER PROTEIN 3"/>
    <property type="match status" value="1"/>
</dbReference>
<evidence type="ECO:0000256" key="4">
    <source>
        <dbReference type="SAM" id="MobiDB-lite"/>
    </source>
</evidence>
<evidence type="ECO:0000256" key="2">
    <source>
        <dbReference type="ARBA" id="ARBA00022771"/>
    </source>
</evidence>
<keyword evidence="1" id="KW-0479">Metal-binding</keyword>
<dbReference type="InterPro" id="IPR000058">
    <property type="entry name" value="Znf_AN1"/>
</dbReference>
<gene>
    <name evidence="6" type="ORF">INT43_003283</name>
</gene>
<organism evidence="6 7">
    <name type="scientific">Mortierella isabellina</name>
    <name type="common">Filamentous fungus</name>
    <name type="synonym">Umbelopsis isabellina</name>
    <dbReference type="NCBI Taxonomy" id="91625"/>
    <lineage>
        <taxon>Eukaryota</taxon>
        <taxon>Fungi</taxon>
        <taxon>Fungi incertae sedis</taxon>
        <taxon>Mucoromycota</taxon>
        <taxon>Mucoromycotina</taxon>
        <taxon>Umbelopsidomycetes</taxon>
        <taxon>Umbelopsidales</taxon>
        <taxon>Umbelopsidaceae</taxon>
        <taxon>Umbelopsis</taxon>
    </lineage>
</organism>
<comment type="caution">
    <text evidence="6">The sequence shown here is derived from an EMBL/GenBank/DDBJ whole genome shotgun (WGS) entry which is preliminary data.</text>
</comment>
<feature type="domain" description="AN1-type" evidence="5">
    <location>
        <begin position="204"/>
        <end position="244"/>
    </location>
</feature>
<dbReference type="InterPro" id="IPR035896">
    <property type="entry name" value="AN1-like_Znf"/>
</dbReference>
<evidence type="ECO:0000313" key="6">
    <source>
        <dbReference type="EMBL" id="KAG2178030.1"/>
    </source>
</evidence>
<dbReference type="SUPFAM" id="SSF118310">
    <property type="entry name" value="AN1-like Zinc finger"/>
    <property type="match status" value="1"/>
</dbReference>
<dbReference type="InterPro" id="IPR050652">
    <property type="entry name" value="AN1_A20_ZnFinger"/>
</dbReference>
<feature type="compositionally biased region" description="Low complexity" evidence="4">
    <location>
        <begin position="109"/>
        <end position="125"/>
    </location>
</feature>